<feature type="transmembrane region" description="Helical" evidence="5">
    <location>
        <begin position="124"/>
        <end position="141"/>
    </location>
</feature>
<protein>
    <recommendedName>
        <fullName evidence="6">O-antigen ligase-related domain-containing protein</fullName>
    </recommendedName>
</protein>
<feature type="transmembrane region" description="Helical" evidence="5">
    <location>
        <begin position="6"/>
        <end position="27"/>
    </location>
</feature>
<keyword evidence="3 5" id="KW-1133">Transmembrane helix</keyword>
<keyword evidence="4 5" id="KW-0472">Membrane</keyword>
<feature type="transmembrane region" description="Helical" evidence="5">
    <location>
        <begin position="171"/>
        <end position="192"/>
    </location>
</feature>
<evidence type="ECO:0000256" key="3">
    <source>
        <dbReference type="ARBA" id="ARBA00022989"/>
    </source>
</evidence>
<proteinExistence type="predicted"/>
<dbReference type="RefSeq" id="WP_100921423.1">
    <property type="nucleotide sequence ID" value="NZ_CP020370.1"/>
</dbReference>
<reference evidence="7 8" key="1">
    <citation type="submission" date="2017-03" db="EMBL/GenBank/DDBJ databases">
        <title>Complete genome sequence of Candidatus 'Thiodictyon syntrophicum' sp. nov. strain Cad16T, a photolithoautotroph purple sulfur bacterium isolated from an alpine meromictic lake.</title>
        <authorList>
            <person name="Luedin S.M."/>
            <person name="Pothier J.F."/>
            <person name="Danza F."/>
            <person name="Storelli N."/>
            <person name="Wittwer M."/>
            <person name="Tonolla M."/>
        </authorList>
    </citation>
    <scope>NUCLEOTIDE SEQUENCE [LARGE SCALE GENOMIC DNA]</scope>
    <source>
        <strain evidence="7 8">Cad16T</strain>
    </source>
</reference>
<evidence type="ECO:0000256" key="5">
    <source>
        <dbReference type="SAM" id="Phobius"/>
    </source>
</evidence>
<sequence length="346" mass="37551">MAPHGSLIAWRLGLALTGVFVLVLLLVRSRRRLRLLAGTLVLAAVVQAMLASLLALAGTSWLFIDAGARAHGTFVNPNHLAGYLEMALALGIGLLVADLSEPGDASNWRKRLRAWVRTVLGRKARLRIYLAILVIALVMTASRMGNTAFFISLGVTGAIGMLSFRRSPRPVLILLVSLVAVDLLILGTWFGLDRVRERLEQTVLTEDARYQLGVRAAAYLSDYRWFGSGGGSFSVVYPAYRDAESIPLHFAHADNDLLEFQLEYGIVGVVPLAGVVLLSLAAALHVLWRREDALCRGMAFASLMGITAILIHSATDANLHIPANAAIFMVLLALPWLGLTLGRDRD</sequence>
<gene>
    <name evidence="7" type="ORF">THSYN_24170</name>
</gene>
<feature type="transmembrane region" description="Helical" evidence="5">
    <location>
        <begin position="39"/>
        <end position="63"/>
    </location>
</feature>
<evidence type="ECO:0000313" key="8">
    <source>
        <dbReference type="Proteomes" id="UP000232638"/>
    </source>
</evidence>
<organism evidence="7 8">
    <name type="scientific">Candidatus Thiodictyon syntrophicum</name>
    <dbReference type="NCBI Taxonomy" id="1166950"/>
    <lineage>
        <taxon>Bacteria</taxon>
        <taxon>Pseudomonadati</taxon>
        <taxon>Pseudomonadota</taxon>
        <taxon>Gammaproteobacteria</taxon>
        <taxon>Chromatiales</taxon>
        <taxon>Chromatiaceae</taxon>
        <taxon>Thiodictyon</taxon>
    </lineage>
</organism>
<evidence type="ECO:0000259" key="6">
    <source>
        <dbReference type="Pfam" id="PF04932"/>
    </source>
</evidence>
<feature type="domain" description="O-antigen ligase-related" evidence="6">
    <location>
        <begin position="129"/>
        <end position="270"/>
    </location>
</feature>
<accession>A0A2K8UE02</accession>
<evidence type="ECO:0000313" key="7">
    <source>
        <dbReference type="EMBL" id="AUB83745.1"/>
    </source>
</evidence>
<dbReference type="OrthoDB" id="9783389at2"/>
<dbReference type="EMBL" id="CP020370">
    <property type="protein sequence ID" value="AUB83745.1"/>
    <property type="molecule type" value="Genomic_DNA"/>
</dbReference>
<dbReference type="GO" id="GO:0016020">
    <property type="term" value="C:membrane"/>
    <property type="evidence" value="ECO:0007669"/>
    <property type="project" value="UniProtKB-SubCell"/>
</dbReference>
<evidence type="ECO:0000256" key="1">
    <source>
        <dbReference type="ARBA" id="ARBA00004141"/>
    </source>
</evidence>
<feature type="transmembrane region" description="Helical" evidence="5">
    <location>
        <begin position="294"/>
        <end position="315"/>
    </location>
</feature>
<feature type="transmembrane region" description="Helical" evidence="5">
    <location>
        <begin position="264"/>
        <end position="287"/>
    </location>
</feature>
<dbReference type="InterPro" id="IPR051533">
    <property type="entry name" value="WaaL-like"/>
</dbReference>
<feature type="transmembrane region" description="Helical" evidence="5">
    <location>
        <begin position="83"/>
        <end position="103"/>
    </location>
</feature>
<dbReference type="PANTHER" id="PTHR37422">
    <property type="entry name" value="TEICHURONIC ACID BIOSYNTHESIS PROTEIN TUAE"/>
    <property type="match status" value="1"/>
</dbReference>
<dbReference type="KEGG" id="tsy:THSYN_24170"/>
<dbReference type="Pfam" id="PF04932">
    <property type="entry name" value="Wzy_C"/>
    <property type="match status" value="1"/>
</dbReference>
<evidence type="ECO:0000256" key="2">
    <source>
        <dbReference type="ARBA" id="ARBA00022692"/>
    </source>
</evidence>
<feature type="transmembrane region" description="Helical" evidence="5">
    <location>
        <begin position="147"/>
        <end position="164"/>
    </location>
</feature>
<evidence type="ECO:0000256" key="4">
    <source>
        <dbReference type="ARBA" id="ARBA00023136"/>
    </source>
</evidence>
<keyword evidence="8" id="KW-1185">Reference proteome</keyword>
<dbReference type="InterPro" id="IPR007016">
    <property type="entry name" value="O-antigen_ligase-rel_domated"/>
</dbReference>
<comment type="subcellular location">
    <subcellularLocation>
        <location evidence="1">Membrane</location>
        <topology evidence="1">Multi-pass membrane protein</topology>
    </subcellularLocation>
</comment>
<dbReference type="AlphaFoldDB" id="A0A2K8UE02"/>
<keyword evidence="2 5" id="KW-0812">Transmembrane</keyword>
<dbReference type="PANTHER" id="PTHR37422:SF13">
    <property type="entry name" value="LIPOPOLYSACCHARIDE BIOSYNTHESIS PROTEIN PA4999-RELATED"/>
    <property type="match status" value="1"/>
</dbReference>
<feature type="transmembrane region" description="Helical" evidence="5">
    <location>
        <begin position="321"/>
        <end position="341"/>
    </location>
</feature>
<name>A0A2K8UE02_9GAMM</name>
<dbReference type="Proteomes" id="UP000232638">
    <property type="component" value="Chromosome"/>
</dbReference>